<feature type="compositionally biased region" description="Pro residues" evidence="3">
    <location>
        <begin position="302"/>
        <end position="325"/>
    </location>
</feature>
<evidence type="ECO:0000256" key="1">
    <source>
        <dbReference type="ARBA" id="ARBA00004201"/>
    </source>
</evidence>
<keyword evidence="5" id="KW-1185">Reference proteome</keyword>
<dbReference type="PANTHER" id="PTHR21551">
    <property type="entry name" value="TOPOISOMERASE II-ASSOCIATED PROTEIN PAT1"/>
    <property type="match status" value="1"/>
</dbReference>
<name>A0A1V9XEV4_9ACAR</name>
<feature type="region of interest" description="Disordered" evidence="3">
    <location>
        <begin position="498"/>
        <end position="519"/>
    </location>
</feature>
<dbReference type="GO" id="GO:0003723">
    <property type="term" value="F:RNA binding"/>
    <property type="evidence" value="ECO:0007669"/>
    <property type="project" value="TreeGrafter"/>
</dbReference>
<dbReference type="GO" id="GO:0000290">
    <property type="term" value="P:deadenylation-dependent decapping of nuclear-transcribed mRNA"/>
    <property type="evidence" value="ECO:0007669"/>
    <property type="project" value="InterPro"/>
</dbReference>
<evidence type="ECO:0000313" key="4">
    <source>
        <dbReference type="EMBL" id="OQR71933.1"/>
    </source>
</evidence>
<feature type="compositionally biased region" description="Basic and acidic residues" evidence="3">
    <location>
        <begin position="222"/>
        <end position="235"/>
    </location>
</feature>
<feature type="region of interest" description="Disordered" evidence="3">
    <location>
        <begin position="461"/>
        <end position="482"/>
    </location>
</feature>
<sequence length="791" mass="88575">MESTLCVDDELKEDEYDALNDETFGGAEADDAWEENHNVLAAQLEETIKREHNAQHIEDIVNTSILQLGLDDEAATNGHSLPTGPATIGSDTPSDTSLRGVGAVNRNALVGSTQQATNACPPGFNGFYSRPAVLGGGAALAGMPTGQSHATPMGRPPVPAGVQLGQSNRPGAVVARPPAAVQPQSSPFGSGRGAGFPPMISCSAVSAEQLEQQMLQASRTPPMRDQRVKLHEEPEKKMVQEARMVLLGRQNQQKQQQQQHPHQTQQQPSLTLGPQQQQHQADQRPPTAQYRIMRPQHQQLPPQQPPFPPASLQMMPPPPPHPHAPTPGVIALGHHQRPPHSTQPPHQNVPVDLDCKKVTQATQLPQPHHHLPQVQHQQQQQHHQLQASHVDQQQHRTYRFPDHYGYPDPRPPPWEANHNLHHSRWSPQPAYPPPPPHFHRPPFHQSAGPSKFMSFREPYRGNGRRHDDVRLPDWNSTGGQRRYNTRDVETFGFDAVHEHQQEQDASKAASNPRSDDPYAGLMTDKEKEFVIRVQMMSLNMQAPYEQDYYYLENMKRRSQGKGVCGDKLLKQRYERTPGRPHEPQQFENSLGKLHTVTAYAPKKILDMAGSRMLDDGDGRTVPANTSLLLFRKLLMDTERSFSLLLKLEDPEVLTPREEKLVAAQDLVKRLGASPVNVLSLRKGRMLVLRSLAALWRLGGHREQCLQMLCSIIENLDLILVKQKQLSDSVFVEKFDIIEDILRECIPDEIARLQKCMSKYNTPGDEIGEWVLRGKFGSMLNEKLAECSAAAR</sequence>
<feature type="region of interest" description="Disordered" evidence="3">
    <location>
        <begin position="249"/>
        <end position="349"/>
    </location>
</feature>
<feature type="region of interest" description="Disordered" evidence="3">
    <location>
        <begin position="368"/>
        <end position="392"/>
    </location>
</feature>
<dbReference type="PANTHER" id="PTHR21551:SF0">
    <property type="entry name" value="PROTEIN ASSOCIATED WITH TOPO II RELATED-1, ISOFORM A"/>
    <property type="match status" value="1"/>
</dbReference>
<feature type="compositionally biased region" description="Low complexity" evidence="3">
    <location>
        <begin position="250"/>
        <end position="268"/>
    </location>
</feature>
<comment type="caution">
    <text evidence="4">The sequence shown here is derived from an EMBL/GenBank/DDBJ whole genome shotgun (WGS) entry which is preliminary data.</text>
</comment>
<gene>
    <name evidence="4" type="ORF">BIW11_01399</name>
</gene>
<dbReference type="GO" id="GO:0000932">
    <property type="term" value="C:P-body"/>
    <property type="evidence" value="ECO:0007669"/>
    <property type="project" value="UniProtKB-SubCell"/>
</dbReference>
<dbReference type="AlphaFoldDB" id="A0A1V9XEV4"/>
<dbReference type="STRING" id="418985.A0A1V9XEV4"/>
<dbReference type="InParanoid" id="A0A1V9XEV4"/>
<dbReference type="InterPro" id="IPR039900">
    <property type="entry name" value="Pat1-like"/>
</dbReference>
<evidence type="ECO:0000256" key="2">
    <source>
        <dbReference type="ARBA" id="ARBA00022490"/>
    </source>
</evidence>
<feature type="compositionally biased region" description="Low complexity" evidence="3">
    <location>
        <begin position="372"/>
        <end position="386"/>
    </location>
</feature>
<dbReference type="GO" id="GO:0033962">
    <property type="term" value="P:P-body assembly"/>
    <property type="evidence" value="ECO:0007669"/>
    <property type="project" value="TreeGrafter"/>
</dbReference>
<organism evidence="4 5">
    <name type="scientific">Tropilaelaps mercedesae</name>
    <dbReference type="NCBI Taxonomy" id="418985"/>
    <lineage>
        <taxon>Eukaryota</taxon>
        <taxon>Metazoa</taxon>
        <taxon>Ecdysozoa</taxon>
        <taxon>Arthropoda</taxon>
        <taxon>Chelicerata</taxon>
        <taxon>Arachnida</taxon>
        <taxon>Acari</taxon>
        <taxon>Parasitiformes</taxon>
        <taxon>Mesostigmata</taxon>
        <taxon>Gamasina</taxon>
        <taxon>Dermanyssoidea</taxon>
        <taxon>Laelapidae</taxon>
        <taxon>Tropilaelaps</taxon>
    </lineage>
</organism>
<feature type="region of interest" description="Disordered" evidence="3">
    <location>
        <begin position="215"/>
        <end position="235"/>
    </location>
</feature>
<feature type="region of interest" description="Disordered" evidence="3">
    <location>
        <begin position="76"/>
        <end position="99"/>
    </location>
</feature>
<comment type="subcellular location">
    <subcellularLocation>
        <location evidence="1">Cytoplasm</location>
        <location evidence="1">P-body</location>
    </subcellularLocation>
</comment>
<reference evidence="4 5" key="1">
    <citation type="journal article" date="2017" name="Gigascience">
        <title>Draft genome of the honey bee ectoparasitic mite, Tropilaelaps mercedesae, is shaped by the parasitic life history.</title>
        <authorList>
            <person name="Dong X."/>
            <person name="Armstrong S.D."/>
            <person name="Xia D."/>
            <person name="Makepeace B.L."/>
            <person name="Darby A.C."/>
            <person name="Kadowaki T."/>
        </authorList>
    </citation>
    <scope>NUCLEOTIDE SEQUENCE [LARGE SCALE GENOMIC DNA]</scope>
    <source>
        <strain evidence="4">Wuxi-XJTLU</strain>
    </source>
</reference>
<keyword evidence="2" id="KW-0963">Cytoplasm</keyword>
<dbReference type="OrthoDB" id="8251691at2759"/>
<evidence type="ECO:0000313" key="5">
    <source>
        <dbReference type="Proteomes" id="UP000192247"/>
    </source>
</evidence>
<dbReference type="EMBL" id="MNPL01013023">
    <property type="protein sequence ID" value="OQR71933.1"/>
    <property type="molecule type" value="Genomic_DNA"/>
</dbReference>
<dbReference type="Proteomes" id="UP000192247">
    <property type="component" value="Unassembled WGS sequence"/>
</dbReference>
<proteinExistence type="predicted"/>
<protein>
    <submittedName>
        <fullName evidence="4">Uncharacterized protein</fullName>
    </submittedName>
</protein>
<accession>A0A1V9XEV4</accession>
<evidence type="ECO:0000256" key="3">
    <source>
        <dbReference type="SAM" id="MobiDB-lite"/>
    </source>
</evidence>